<proteinExistence type="predicted"/>
<dbReference type="EMBL" id="QXFT01005587">
    <property type="protein sequence ID" value="KAE9272016.1"/>
    <property type="molecule type" value="Genomic_DNA"/>
</dbReference>
<dbReference type="Proteomes" id="UP000429607">
    <property type="component" value="Unassembled WGS sequence"/>
</dbReference>
<comment type="caution">
    <text evidence="3">The sequence shown here is derived from an EMBL/GenBank/DDBJ whole genome shotgun (WGS) entry which is preliminary data.</text>
</comment>
<evidence type="ECO:0000313" key="3">
    <source>
        <dbReference type="EMBL" id="KAE9272016.1"/>
    </source>
</evidence>
<reference evidence="3 5" key="1">
    <citation type="submission" date="2018-08" db="EMBL/GenBank/DDBJ databases">
        <title>Genomic investigation of the strawberry pathogen Phytophthora fragariae indicates pathogenicity is determined by transcriptional variation in three key races.</title>
        <authorList>
            <person name="Adams T.M."/>
            <person name="Armitage A.D."/>
            <person name="Sobczyk M.K."/>
            <person name="Bates H.J."/>
            <person name="Dunwell J.M."/>
            <person name="Nellist C.F."/>
            <person name="Harrison R.J."/>
        </authorList>
    </citation>
    <scope>NUCLEOTIDE SEQUENCE [LARGE SCALE GENOMIC DNA]</scope>
    <source>
        <strain evidence="1 4">SCRP249</strain>
        <strain evidence="2 6">SCRP324</strain>
        <strain evidence="3 5">SCRP333</strain>
    </source>
</reference>
<accession>A0A6A4BB00</accession>
<evidence type="ECO:0000313" key="5">
    <source>
        <dbReference type="Proteomes" id="UP000434957"/>
    </source>
</evidence>
<evidence type="ECO:0000313" key="6">
    <source>
        <dbReference type="Proteomes" id="UP000435112"/>
    </source>
</evidence>
<evidence type="ECO:0000313" key="2">
    <source>
        <dbReference type="EMBL" id="KAE8966309.1"/>
    </source>
</evidence>
<sequence>MKYIPALFPHVLWACTVWRCRVQTDEPLPTCGILRQHSIPICPLCDRACRQPRAAVFFRRNRHIFPLNHTAYGRYLQSRRPQALPMSRAIRSVAF</sequence>
<organism evidence="3 5">
    <name type="scientific">Phytophthora rubi</name>
    <dbReference type="NCBI Taxonomy" id="129364"/>
    <lineage>
        <taxon>Eukaryota</taxon>
        <taxon>Sar</taxon>
        <taxon>Stramenopiles</taxon>
        <taxon>Oomycota</taxon>
        <taxon>Peronosporomycetes</taxon>
        <taxon>Peronosporales</taxon>
        <taxon>Peronosporaceae</taxon>
        <taxon>Phytophthora</taxon>
    </lineage>
</organism>
<dbReference type="Proteomes" id="UP000434957">
    <property type="component" value="Unassembled WGS sequence"/>
</dbReference>
<evidence type="ECO:0000313" key="1">
    <source>
        <dbReference type="EMBL" id="KAE8954886.1"/>
    </source>
</evidence>
<dbReference type="AlphaFoldDB" id="A0A6A4BB00"/>
<evidence type="ECO:0000313" key="4">
    <source>
        <dbReference type="Proteomes" id="UP000429607"/>
    </source>
</evidence>
<dbReference type="EMBL" id="QXFU01004955">
    <property type="protein sequence ID" value="KAE8966309.1"/>
    <property type="molecule type" value="Genomic_DNA"/>
</dbReference>
<name>A0A6A4BB00_9STRA</name>
<gene>
    <name evidence="1" type="ORF">PR001_g32317</name>
    <name evidence="2" type="ORF">PR002_g28402</name>
    <name evidence="3" type="ORF">PR003_g30335</name>
</gene>
<keyword evidence="5" id="KW-1185">Reference proteome</keyword>
<dbReference type="EMBL" id="QXFV01009559">
    <property type="protein sequence ID" value="KAE8954886.1"/>
    <property type="molecule type" value="Genomic_DNA"/>
</dbReference>
<protein>
    <submittedName>
        <fullName evidence="3">Uncharacterized protein</fullName>
    </submittedName>
</protein>
<dbReference type="Proteomes" id="UP000435112">
    <property type="component" value="Unassembled WGS sequence"/>
</dbReference>